<evidence type="ECO:0000256" key="6">
    <source>
        <dbReference type="ARBA" id="ARBA00023136"/>
    </source>
</evidence>
<keyword evidence="12" id="KW-0675">Receptor</keyword>
<dbReference type="PROSITE" id="PS52016">
    <property type="entry name" value="TONB_DEPENDENT_REC_3"/>
    <property type="match status" value="1"/>
</dbReference>
<feature type="domain" description="TonB-dependent receptor plug" evidence="11">
    <location>
        <begin position="132"/>
        <end position="247"/>
    </location>
</feature>
<gene>
    <name evidence="12" type="ORF">JIV24_06255</name>
</gene>
<dbReference type="Pfam" id="PF13715">
    <property type="entry name" value="CarbopepD_reg_2"/>
    <property type="match status" value="1"/>
</dbReference>
<dbReference type="InterPro" id="IPR023997">
    <property type="entry name" value="TonB-dep_OMP_SusC/RagA_CS"/>
</dbReference>
<dbReference type="Pfam" id="PF07715">
    <property type="entry name" value="Plug"/>
    <property type="match status" value="1"/>
</dbReference>
<evidence type="ECO:0000259" key="10">
    <source>
        <dbReference type="Pfam" id="PF00593"/>
    </source>
</evidence>
<organism evidence="12 13">
    <name type="scientific">Carboxylicivirga marina</name>
    <dbReference type="NCBI Taxonomy" id="2800988"/>
    <lineage>
        <taxon>Bacteria</taxon>
        <taxon>Pseudomonadati</taxon>
        <taxon>Bacteroidota</taxon>
        <taxon>Bacteroidia</taxon>
        <taxon>Marinilabiliales</taxon>
        <taxon>Marinilabiliaceae</taxon>
        <taxon>Carboxylicivirga</taxon>
    </lineage>
</organism>
<evidence type="ECO:0000256" key="4">
    <source>
        <dbReference type="ARBA" id="ARBA00022692"/>
    </source>
</evidence>
<dbReference type="NCBIfam" id="TIGR04057">
    <property type="entry name" value="SusC_RagA_signa"/>
    <property type="match status" value="1"/>
</dbReference>
<keyword evidence="13" id="KW-1185">Reference proteome</keyword>
<evidence type="ECO:0000256" key="2">
    <source>
        <dbReference type="ARBA" id="ARBA00022448"/>
    </source>
</evidence>
<dbReference type="InterPro" id="IPR037066">
    <property type="entry name" value="Plug_dom_sf"/>
</dbReference>
<evidence type="ECO:0000256" key="3">
    <source>
        <dbReference type="ARBA" id="ARBA00022452"/>
    </source>
</evidence>
<dbReference type="Gene3D" id="2.40.170.20">
    <property type="entry name" value="TonB-dependent receptor, beta-barrel domain"/>
    <property type="match status" value="1"/>
</dbReference>
<proteinExistence type="inferred from homology"/>
<dbReference type="Proteomes" id="UP000605676">
    <property type="component" value="Unassembled WGS sequence"/>
</dbReference>
<dbReference type="InterPro" id="IPR036942">
    <property type="entry name" value="Beta-barrel_TonB_sf"/>
</dbReference>
<accession>A0ABS1HHA2</accession>
<dbReference type="InterPro" id="IPR000531">
    <property type="entry name" value="Beta-barrel_TonB"/>
</dbReference>
<dbReference type="NCBIfam" id="TIGR04056">
    <property type="entry name" value="OMP_RagA_SusC"/>
    <property type="match status" value="1"/>
</dbReference>
<dbReference type="InterPro" id="IPR039426">
    <property type="entry name" value="TonB-dep_rcpt-like"/>
</dbReference>
<keyword evidence="7 8" id="KW-0998">Cell outer membrane</keyword>
<reference evidence="12 13" key="1">
    <citation type="submission" date="2021-01" db="EMBL/GenBank/DDBJ databases">
        <title>Carboxyliciviraga sp.nov., isolated from coastal sediments.</title>
        <authorList>
            <person name="Lu D."/>
            <person name="Zhang T."/>
        </authorList>
    </citation>
    <scope>NUCLEOTIDE SEQUENCE [LARGE SCALE GENOMIC DNA]</scope>
    <source>
        <strain evidence="12 13">N1Y132</strain>
    </source>
</reference>
<evidence type="ECO:0000259" key="11">
    <source>
        <dbReference type="Pfam" id="PF07715"/>
    </source>
</evidence>
<feature type="domain" description="TonB-dependent receptor-like beta-barrel" evidence="10">
    <location>
        <begin position="419"/>
        <end position="804"/>
    </location>
</feature>
<dbReference type="SUPFAM" id="SSF56935">
    <property type="entry name" value="Porins"/>
    <property type="match status" value="1"/>
</dbReference>
<dbReference type="Gene3D" id="2.60.40.1120">
    <property type="entry name" value="Carboxypeptidase-like, regulatory domain"/>
    <property type="match status" value="1"/>
</dbReference>
<keyword evidence="6 8" id="KW-0472">Membrane</keyword>
<keyword evidence="2 8" id="KW-0813">Transport</keyword>
<evidence type="ECO:0000313" key="12">
    <source>
        <dbReference type="EMBL" id="MBK3516937.1"/>
    </source>
</evidence>
<name>A0ABS1HHA2_9BACT</name>
<dbReference type="SUPFAM" id="SSF49464">
    <property type="entry name" value="Carboxypeptidase regulatory domain-like"/>
    <property type="match status" value="1"/>
</dbReference>
<dbReference type="InterPro" id="IPR008969">
    <property type="entry name" value="CarboxyPept-like_regulatory"/>
</dbReference>
<dbReference type="InterPro" id="IPR023996">
    <property type="entry name" value="TonB-dep_OMP_SusC/RagA"/>
</dbReference>
<evidence type="ECO:0000256" key="9">
    <source>
        <dbReference type="RuleBase" id="RU003357"/>
    </source>
</evidence>
<dbReference type="EMBL" id="JAENRR010000010">
    <property type="protein sequence ID" value="MBK3516937.1"/>
    <property type="molecule type" value="Genomic_DNA"/>
</dbReference>
<keyword evidence="4 8" id="KW-0812">Transmembrane</keyword>
<protein>
    <submittedName>
        <fullName evidence="12">TonB-dependent receptor</fullName>
    </submittedName>
</protein>
<dbReference type="Pfam" id="PF00593">
    <property type="entry name" value="TonB_dep_Rec_b-barrel"/>
    <property type="match status" value="1"/>
</dbReference>
<sequence length="1015" mass="112771">MINKNVLSTHENLVFMKRQSNLFKLLFIIVALFSFSAINAQQITVSGTVTDSVDGMPLPGVTVAVKGTTTGTITTPDGNYSLNVESGQTLVFSFIGYKSQEIVAANTTINIALEEDVIGMEEVVVIGYGTVKKEDATGSVTAISTKDFNKGAITSPQELLVGRTPGVQITSAGGEPGAGATIRIRGGSSLSASNDPLIVIDGVPVDNSIAGMRNPLTTVNPNDIETFTVLKDASATAIYGSRASNGVIIITTKTGREGAPLSISYAGNMSVSTKANSIDVYGADQYASLIRSYYGENSDAANALGYNGEIYNTDWQDLIYTTAVSQDHNVGFTGTAGSFPIRASVGFTDQNGILEGDNMQRFTGSVGFNPSFFNKHLKVNLNAKGMLLDNTFANKGAIGTAVYFDPTKPVRVDEAAYEQFGGYYTWLANDGTRMTLAPSNPIGQLEQQSDENTVNRFIGNAQFDYKFHFLPELRANLNVGIDYADTNGEVNTDNTAAWTQTTFNDLPVSGFYRDYNEEKTNKLLDFYLEYARTIGDHDIKAMGGYSWQHFHTEGYTHEMNFFEDGTENITKDKTKDGRYASEYYLVSLFGRLNYTFQNKYLFTATVRQDGSSRFHEDQRWGLFPSLAFAWKIKEESFLQDVNSLSDLKLRLGYGITGQQDIGSNYPYMPRYTIGDERSQYLFGNQYYTTLRPEGYDAEIKWEETTTYNIGLDYGYLNGRIYGTMDFYHRETKDLLNFIPVPAGTNLTNGIFTNVGSLENTGFEFAVNVKPISRADFMWDIGFNLTTNKNEITKLNNNEDPNYKGVETGGIAGGVGNTIQRHAVGQPVSSFFVYEQVYDDNGKPIEGLYVDRNDDGVIDINDRYYYKDPAAKMFMGINSRLEYKDWDFSFAGRLNLGNYVYNNVNSERARYNNLFVNPGFLNNSNTELSFSQFTEAQYYSDYHVKNASFFRMDNISLGYTFKGLVKDNTTLRVSFTAQNVFVITDYDGLDPEVSGGIDNDLYPRPRTFMIGANFNF</sequence>
<comment type="similarity">
    <text evidence="8 9">Belongs to the TonB-dependent receptor family.</text>
</comment>
<dbReference type="InterPro" id="IPR012910">
    <property type="entry name" value="Plug_dom"/>
</dbReference>
<comment type="caution">
    <text evidence="12">The sequence shown here is derived from an EMBL/GenBank/DDBJ whole genome shotgun (WGS) entry which is preliminary data.</text>
</comment>
<evidence type="ECO:0000256" key="1">
    <source>
        <dbReference type="ARBA" id="ARBA00004571"/>
    </source>
</evidence>
<evidence type="ECO:0000256" key="7">
    <source>
        <dbReference type="ARBA" id="ARBA00023237"/>
    </source>
</evidence>
<dbReference type="Gene3D" id="2.170.130.10">
    <property type="entry name" value="TonB-dependent receptor, plug domain"/>
    <property type="match status" value="1"/>
</dbReference>
<keyword evidence="3 8" id="KW-1134">Transmembrane beta strand</keyword>
<comment type="subcellular location">
    <subcellularLocation>
        <location evidence="1 8">Cell outer membrane</location>
        <topology evidence="1 8">Multi-pass membrane protein</topology>
    </subcellularLocation>
</comment>
<evidence type="ECO:0000256" key="8">
    <source>
        <dbReference type="PROSITE-ProRule" id="PRU01360"/>
    </source>
</evidence>
<evidence type="ECO:0000313" key="13">
    <source>
        <dbReference type="Proteomes" id="UP000605676"/>
    </source>
</evidence>
<evidence type="ECO:0000256" key="5">
    <source>
        <dbReference type="ARBA" id="ARBA00023077"/>
    </source>
</evidence>
<keyword evidence="5 9" id="KW-0798">TonB box</keyword>